<dbReference type="InterPro" id="IPR004360">
    <property type="entry name" value="Glyas_Fos-R_dOase_dom"/>
</dbReference>
<dbReference type="PANTHER" id="PTHR46142">
    <property type="match status" value="1"/>
</dbReference>
<evidence type="ECO:0000313" key="2">
    <source>
        <dbReference type="EMBL" id="MCU9847754.1"/>
    </source>
</evidence>
<keyword evidence="3" id="KW-1185">Reference proteome</keyword>
<feature type="domain" description="VOC" evidence="1">
    <location>
        <begin position="5"/>
        <end position="133"/>
    </location>
</feature>
<dbReference type="Pfam" id="PF00903">
    <property type="entry name" value="Glyoxalase"/>
    <property type="match status" value="1"/>
</dbReference>
<comment type="caution">
    <text evidence="2">The sequence shown here is derived from an EMBL/GenBank/DDBJ whole genome shotgun (WGS) entry which is preliminary data.</text>
</comment>
<name>A0ABT2X1D4_9RHOB</name>
<dbReference type="SUPFAM" id="SSF54593">
    <property type="entry name" value="Glyoxalase/Bleomycin resistance protein/Dihydroxybiphenyl dioxygenase"/>
    <property type="match status" value="1"/>
</dbReference>
<dbReference type="EMBL" id="JAOVQO010000005">
    <property type="protein sequence ID" value="MCU9847754.1"/>
    <property type="molecule type" value="Genomic_DNA"/>
</dbReference>
<dbReference type="InterPro" id="IPR029068">
    <property type="entry name" value="Glyas_Bleomycin-R_OHBP_Dase"/>
</dbReference>
<dbReference type="PANTHER" id="PTHR46142:SF3">
    <property type="entry name" value="F18B13.24 PROTEIN"/>
    <property type="match status" value="1"/>
</dbReference>
<sequence>MPTLALHHVSIPCRDLARSAAFYEEVFGFDRLERPSFHIAGVWLGCGTQQIHLIDNAQGSFRDTPDISIADTHFAFRTDDFDGALASLTARGFSATAPEGDPRRLLVLRDGPAGFAQLYLLDPDLHIVEINAAP</sequence>
<dbReference type="Proteomes" id="UP001209535">
    <property type="component" value="Unassembled WGS sequence"/>
</dbReference>
<evidence type="ECO:0000313" key="3">
    <source>
        <dbReference type="Proteomes" id="UP001209535"/>
    </source>
</evidence>
<dbReference type="PROSITE" id="PS51819">
    <property type="entry name" value="VOC"/>
    <property type="match status" value="1"/>
</dbReference>
<dbReference type="Gene3D" id="3.10.180.10">
    <property type="entry name" value="2,3-Dihydroxybiphenyl 1,2-Dioxygenase, domain 1"/>
    <property type="match status" value="1"/>
</dbReference>
<evidence type="ECO:0000259" key="1">
    <source>
        <dbReference type="PROSITE" id="PS51819"/>
    </source>
</evidence>
<protein>
    <submittedName>
        <fullName evidence="2">VOC family protein</fullName>
    </submittedName>
</protein>
<dbReference type="InterPro" id="IPR037523">
    <property type="entry name" value="VOC_core"/>
</dbReference>
<organism evidence="2 3">
    <name type="scientific">Albidovulum salinarum</name>
    <dbReference type="NCBI Taxonomy" id="2984153"/>
    <lineage>
        <taxon>Bacteria</taxon>
        <taxon>Pseudomonadati</taxon>
        <taxon>Pseudomonadota</taxon>
        <taxon>Alphaproteobacteria</taxon>
        <taxon>Rhodobacterales</taxon>
        <taxon>Paracoccaceae</taxon>
        <taxon>Albidovulum</taxon>
    </lineage>
</organism>
<accession>A0ABT2X1D4</accession>
<proteinExistence type="predicted"/>
<dbReference type="RefSeq" id="WP_263334534.1">
    <property type="nucleotide sequence ID" value="NZ_JAOVQO010000005.1"/>
</dbReference>
<reference evidence="2 3" key="1">
    <citation type="submission" date="2022-10" db="EMBL/GenBank/DDBJ databases">
        <title>Defluviimonas sp. nov., isolated from ocean surface sediments.</title>
        <authorList>
            <person name="He W."/>
            <person name="Wang L."/>
            <person name="Zhang D.-F."/>
        </authorList>
    </citation>
    <scope>NUCLEOTIDE SEQUENCE [LARGE SCALE GENOMIC DNA]</scope>
    <source>
        <strain evidence="2 3">WL0024</strain>
    </source>
</reference>
<gene>
    <name evidence="2" type="ORF">OEZ60_07010</name>
</gene>